<dbReference type="CDD" id="cd02968">
    <property type="entry name" value="SCO"/>
    <property type="match status" value="1"/>
</dbReference>
<dbReference type="InterPro" id="IPR036249">
    <property type="entry name" value="Thioredoxin-like_sf"/>
</dbReference>
<dbReference type="SUPFAM" id="SSF52833">
    <property type="entry name" value="Thioredoxin-like"/>
    <property type="match status" value="1"/>
</dbReference>
<dbReference type="PANTHER" id="PTHR12151:SF25">
    <property type="entry name" value="LINALOOL DEHYDRATASE_ISOMERASE DOMAIN-CONTAINING PROTEIN"/>
    <property type="match status" value="1"/>
</dbReference>
<sequence length="272" mass="28317">MRHCSLVTLLLTIAMGAAAPPPAAAQAGEAVALDPAARTAGEAVRDSASPAPAQAADAETHEHEHPAPASGAGAASHEDEPGAPASAPAAHGPEHIHHAPATPPPPGELTAARIPDVPVLTQAGEPRHFYRDLVQGRLVAINFIFTRCTAVCPLLGARFSQLQKMLGEDMARVGLISVSIDPANDTPQRLAQWSQGLGAQPGWTLVTGERADLDELLRSLGASAADPASHVPIALIVDERRQPARWQRLDGLADAAVLARALRDRLQPESGE</sequence>
<dbReference type="Gene3D" id="3.40.30.10">
    <property type="entry name" value="Glutaredoxin"/>
    <property type="match status" value="1"/>
</dbReference>
<feature type="chain" id="PRO_5047175367" evidence="4">
    <location>
        <begin position="20"/>
        <end position="272"/>
    </location>
</feature>
<dbReference type="Proteomes" id="UP001165498">
    <property type="component" value="Unassembled WGS sequence"/>
</dbReference>
<dbReference type="Pfam" id="PF02630">
    <property type="entry name" value="SCO1-SenC"/>
    <property type="match status" value="1"/>
</dbReference>
<dbReference type="InterPro" id="IPR003782">
    <property type="entry name" value="SCO1/SenC"/>
</dbReference>
<evidence type="ECO:0000256" key="1">
    <source>
        <dbReference type="ARBA" id="ARBA00010996"/>
    </source>
</evidence>
<feature type="signal peptide" evidence="4">
    <location>
        <begin position="1"/>
        <end position="19"/>
    </location>
</feature>
<feature type="compositionally biased region" description="Low complexity" evidence="3">
    <location>
        <begin position="82"/>
        <end position="91"/>
    </location>
</feature>
<gene>
    <name evidence="6" type="ORF">NM961_00885</name>
</gene>
<feature type="domain" description="Thioredoxin" evidence="5">
    <location>
        <begin position="108"/>
        <end position="267"/>
    </location>
</feature>
<evidence type="ECO:0000256" key="2">
    <source>
        <dbReference type="ARBA" id="ARBA00023008"/>
    </source>
</evidence>
<evidence type="ECO:0000256" key="4">
    <source>
        <dbReference type="SAM" id="SignalP"/>
    </source>
</evidence>
<dbReference type="EMBL" id="JANFQO010000001">
    <property type="protein sequence ID" value="MCQ4163252.1"/>
    <property type="molecule type" value="Genomic_DNA"/>
</dbReference>
<protein>
    <submittedName>
        <fullName evidence="6">SCO family protein</fullName>
    </submittedName>
</protein>
<dbReference type="PROSITE" id="PS51352">
    <property type="entry name" value="THIOREDOXIN_2"/>
    <property type="match status" value="1"/>
</dbReference>
<comment type="caution">
    <text evidence="6">The sequence shown here is derived from an EMBL/GenBank/DDBJ whole genome shotgun (WGS) entry which is preliminary data.</text>
</comment>
<feature type="region of interest" description="Disordered" evidence="3">
    <location>
        <begin position="38"/>
        <end position="112"/>
    </location>
</feature>
<feature type="compositionally biased region" description="Low complexity" evidence="3">
    <location>
        <begin position="46"/>
        <end position="57"/>
    </location>
</feature>
<dbReference type="InterPro" id="IPR013766">
    <property type="entry name" value="Thioredoxin_domain"/>
</dbReference>
<organism evidence="6 7">
    <name type="scientific">Tahibacter harae</name>
    <dbReference type="NCBI Taxonomy" id="2963937"/>
    <lineage>
        <taxon>Bacteria</taxon>
        <taxon>Pseudomonadati</taxon>
        <taxon>Pseudomonadota</taxon>
        <taxon>Gammaproteobacteria</taxon>
        <taxon>Lysobacterales</taxon>
        <taxon>Rhodanobacteraceae</taxon>
        <taxon>Tahibacter</taxon>
    </lineage>
</organism>
<evidence type="ECO:0000256" key="3">
    <source>
        <dbReference type="SAM" id="MobiDB-lite"/>
    </source>
</evidence>
<keyword evidence="2" id="KW-0186">Copper</keyword>
<evidence type="ECO:0000313" key="6">
    <source>
        <dbReference type="EMBL" id="MCQ4163252.1"/>
    </source>
</evidence>
<proteinExistence type="inferred from homology"/>
<evidence type="ECO:0000313" key="7">
    <source>
        <dbReference type="Proteomes" id="UP001165498"/>
    </source>
</evidence>
<evidence type="ECO:0000259" key="5">
    <source>
        <dbReference type="PROSITE" id="PS51352"/>
    </source>
</evidence>
<keyword evidence="7" id="KW-1185">Reference proteome</keyword>
<reference evidence="6" key="1">
    <citation type="submission" date="2022-07" db="EMBL/GenBank/DDBJ databases">
        <title>Tahibacter sp., a new gammaproteobacterium isolated from the silt sample collected at pig farm.</title>
        <authorList>
            <person name="Chen H."/>
        </authorList>
    </citation>
    <scope>NUCLEOTIDE SEQUENCE</scope>
    <source>
        <strain evidence="6">P2K</strain>
    </source>
</reference>
<name>A0ABT1QLF2_9GAMM</name>
<accession>A0ABT1QLF2</accession>
<dbReference type="RefSeq" id="WP_255910285.1">
    <property type="nucleotide sequence ID" value="NZ_JANFQO010000001.1"/>
</dbReference>
<dbReference type="PANTHER" id="PTHR12151">
    <property type="entry name" value="ELECTRON TRANSPORT PROTIN SCO1/SENC FAMILY MEMBER"/>
    <property type="match status" value="1"/>
</dbReference>
<keyword evidence="4" id="KW-0732">Signal</keyword>
<comment type="similarity">
    <text evidence="1">Belongs to the SCO1/2 family.</text>
</comment>